<sequence>MQALAPPAGCSVVMLSFAALPRSQLPGAARLARPTSYLTPPPNFHGNVPLRFPHQLYQRSNCPPFRPPSPPQTSPTPSQSYTAVSLSSSVLLDQKLALAAVPLLHLTAARVIANPIAWANRLAAARSKNLEGQVGTFGWGKMVAYL</sequence>
<organism evidence="2 3">
    <name type="scientific">Glonium stellatum</name>
    <dbReference type="NCBI Taxonomy" id="574774"/>
    <lineage>
        <taxon>Eukaryota</taxon>
        <taxon>Fungi</taxon>
        <taxon>Dikarya</taxon>
        <taxon>Ascomycota</taxon>
        <taxon>Pezizomycotina</taxon>
        <taxon>Dothideomycetes</taxon>
        <taxon>Pleosporomycetidae</taxon>
        <taxon>Gloniales</taxon>
        <taxon>Gloniaceae</taxon>
        <taxon>Glonium</taxon>
    </lineage>
</organism>
<protein>
    <submittedName>
        <fullName evidence="2">Uncharacterized protein</fullName>
    </submittedName>
</protein>
<evidence type="ECO:0000313" key="3">
    <source>
        <dbReference type="Proteomes" id="UP000250140"/>
    </source>
</evidence>
<evidence type="ECO:0000256" key="1">
    <source>
        <dbReference type="SAM" id="MobiDB-lite"/>
    </source>
</evidence>
<accession>A0A8E2JLW5</accession>
<feature type="compositionally biased region" description="Pro residues" evidence="1">
    <location>
        <begin position="64"/>
        <end position="74"/>
    </location>
</feature>
<gene>
    <name evidence="2" type="ORF">AOQ84DRAFT_219209</name>
</gene>
<feature type="region of interest" description="Disordered" evidence="1">
    <location>
        <begin position="61"/>
        <end position="80"/>
    </location>
</feature>
<proteinExistence type="predicted"/>
<dbReference type="Proteomes" id="UP000250140">
    <property type="component" value="Unassembled WGS sequence"/>
</dbReference>
<keyword evidence="3" id="KW-1185">Reference proteome</keyword>
<reference evidence="2 3" key="1">
    <citation type="journal article" date="2016" name="Nat. Commun.">
        <title>Ectomycorrhizal ecology is imprinted in the genome of the dominant symbiotic fungus Cenococcum geophilum.</title>
        <authorList>
            <consortium name="DOE Joint Genome Institute"/>
            <person name="Peter M."/>
            <person name="Kohler A."/>
            <person name="Ohm R.A."/>
            <person name="Kuo A."/>
            <person name="Krutzmann J."/>
            <person name="Morin E."/>
            <person name="Arend M."/>
            <person name="Barry K.W."/>
            <person name="Binder M."/>
            <person name="Choi C."/>
            <person name="Clum A."/>
            <person name="Copeland A."/>
            <person name="Grisel N."/>
            <person name="Haridas S."/>
            <person name="Kipfer T."/>
            <person name="LaButti K."/>
            <person name="Lindquist E."/>
            <person name="Lipzen A."/>
            <person name="Maire R."/>
            <person name="Meier B."/>
            <person name="Mihaltcheva S."/>
            <person name="Molinier V."/>
            <person name="Murat C."/>
            <person name="Poggeler S."/>
            <person name="Quandt C.A."/>
            <person name="Sperisen C."/>
            <person name="Tritt A."/>
            <person name="Tisserant E."/>
            <person name="Crous P.W."/>
            <person name="Henrissat B."/>
            <person name="Nehls U."/>
            <person name="Egli S."/>
            <person name="Spatafora J.W."/>
            <person name="Grigoriev I.V."/>
            <person name="Martin F.M."/>
        </authorList>
    </citation>
    <scope>NUCLEOTIDE SEQUENCE [LARGE SCALE GENOMIC DNA]</scope>
    <source>
        <strain evidence="2 3">CBS 207.34</strain>
    </source>
</reference>
<dbReference type="AlphaFoldDB" id="A0A8E2JLW5"/>
<dbReference type="EMBL" id="KV751112">
    <property type="protein sequence ID" value="OCL01549.1"/>
    <property type="molecule type" value="Genomic_DNA"/>
</dbReference>
<evidence type="ECO:0000313" key="2">
    <source>
        <dbReference type="EMBL" id="OCL01549.1"/>
    </source>
</evidence>
<name>A0A8E2JLW5_9PEZI</name>